<evidence type="ECO:0000256" key="8">
    <source>
        <dbReference type="PROSITE-ProRule" id="PRU00042"/>
    </source>
</evidence>
<evidence type="ECO:0000259" key="12">
    <source>
        <dbReference type="PROSITE" id="PS50157"/>
    </source>
</evidence>
<protein>
    <recommendedName>
        <fullName evidence="16">RRM domain-containing protein</fullName>
    </recommendedName>
</protein>
<dbReference type="InterPro" id="IPR000504">
    <property type="entry name" value="RRM_dom"/>
</dbReference>
<dbReference type="PANTHER" id="PTHR46179">
    <property type="entry name" value="ZINC FINGER PROTEIN"/>
    <property type="match status" value="1"/>
</dbReference>
<evidence type="ECO:0000259" key="13">
    <source>
        <dbReference type="PROSITE" id="PS51462"/>
    </source>
</evidence>
<keyword evidence="7" id="KW-0539">Nucleus</keyword>
<dbReference type="GO" id="GO:0005634">
    <property type="term" value="C:nucleus"/>
    <property type="evidence" value="ECO:0007669"/>
    <property type="project" value="UniProtKB-SubCell"/>
</dbReference>
<dbReference type="InterPro" id="IPR013087">
    <property type="entry name" value="Znf_C2H2_type"/>
</dbReference>
<dbReference type="OrthoDB" id="5424209at2759"/>
<dbReference type="Pfam" id="PF00076">
    <property type="entry name" value="RRM_1"/>
    <property type="match status" value="1"/>
</dbReference>
<feature type="domain" description="RRM" evidence="11">
    <location>
        <begin position="41"/>
        <end position="115"/>
    </location>
</feature>
<proteinExistence type="predicted"/>
<dbReference type="Pfam" id="PF00293">
    <property type="entry name" value="NUDIX"/>
    <property type="match status" value="1"/>
</dbReference>
<dbReference type="PANTHER" id="PTHR46179:SF13">
    <property type="entry name" value="C2H2-TYPE DOMAIN-CONTAINING PROTEIN"/>
    <property type="match status" value="1"/>
</dbReference>
<evidence type="ECO:0000256" key="7">
    <source>
        <dbReference type="ARBA" id="ARBA00023242"/>
    </source>
</evidence>
<dbReference type="Gene3D" id="3.90.79.10">
    <property type="entry name" value="Nucleoside Triphosphate Pyrophosphohydrolase"/>
    <property type="match status" value="1"/>
</dbReference>
<evidence type="ECO:0000256" key="9">
    <source>
        <dbReference type="PROSITE-ProRule" id="PRU00176"/>
    </source>
</evidence>
<gene>
    <name evidence="14" type="ORF">H072_5624</name>
</gene>
<evidence type="ECO:0000259" key="11">
    <source>
        <dbReference type="PROSITE" id="PS50102"/>
    </source>
</evidence>
<dbReference type="Gene3D" id="3.30.160.60">
    <property type="entry name" value="Classic Zinc Finger"/>
    <property type="match status" value="1"/>
</dbReference>
<reference evidence="15" key="2">
    <citation type="submission" date="2013-04" db="EMBL/GenBank/DDBJ databases">
        <title>Genomic mechanisms accounting for the adaptation to parasitism in nematode-trapping fungi.</title>
        <authorList>
            <person name="Ahren D.G."/>
        </authorList>
    </citation>
    <scope>NUCLEOTIDE SEQUENCE [LARGE SCALE GENOMIC DNA]</scope>
    <source>
        <strain evidence="15">CBS 200.50</strain>
    </source>
</reference>
<keyword evidence="4" id="KW-0862">Zinc</keyword>
<feature type="region of interest" description="Disordered" evidence="10">
    <location>
        <begin position="657"/>
        <end position="713"/>
    </location>
</feature>
<name>S8AC08_DACHA</name>
<evidence type="ECO:0000256" key="5">
    <source>
        <dbReference type="ARBA" id="ARBA00023015"/>
    </source>
</evidence>
<dbReference type="InterPro" id="IPR015797">
    <property type="entry name" value="NUDIX_hydrolase-like_dom_sf"/>
</dbReference>
<feature type="region of interest" description="Disordered" evidence="10">
    <location>
        <begin position="1"/>
        <end position="37"/>
    </location>
</feature>
<feature type="compositionally biased region" description="Polar residues" evidence="10">
    <location>
        <begin position="678"/>
        <end position="692"/>
    </location>
</feature>
<dbReference type="Gene3D" id="3.30.70.330">
    <property type="match status" value="1"/>
</dbReference>
<dbReference type="SUPFAM" id="SSF54928">
    <property type="entry name" value="RNA-binding domain, RBD"/>
    <property type="match status" value="1"/>
</dbReference>
<dbReference type="GO" id="GO:0006357">
    <property type="term" value="P:regulation of transcription by RNA polymerase II"/>
    <property type="evidence" value="ECO:0007669"/>
    <property type="project" value="TreeGrafter"/>
</dbReference>
<feature type="compositionally biased region" description="Polar residues" evidence="10">
    <location>
        <begin position="292"/>
        <end position="305"/>
    </location>
</feature>
<dbReference type="PROSITE" id="PS00028">
    <property type="entry name" value="ZINC_FINGER_C2H2_1"/>
    <property type="match status" value="2"/>
</dbReference>
<dbReference type="InterPro" id="IPR012677">
    <property type="entry name" value="Nucleotide-bd_a/b_plait_sf"/>
</dbReference>
<evidence type="ECO:0000256" key="4">
    <source>
        <dbReference type="ARBA" id="ARBA00022833"/>
    </source>
</evidence>
<dbReference type="CDD" id="cd00590">
    <property type="entry name" value="RRM_SF"/>
    <property type="match status" value="1"/>
</dbReference>
<evidence type="ECO:0000313" key="15">
    <source>
        <dbReference type="Proteomes" id="UP000015100"/>
    </source>
</evidence>
<dbReference type="PROSITE" id="PS51462">
    <property type="entry name" value="NUDIX"/>
    <property type="match status" value="1"/>
</dbReference>
<feature type="compositionally biased region" description="Polar residues" evidence="10">
    <location>
        <begin position="23"/>
        <end position="37"/>
    </location>
</feature>
<evidence type="ECO:0000256" key="6">
    <source>
        <dbReference type="ARBA" id="ARBA00023163"/>
    </source>
</evidence>
<keyword evidence="5" id="KW-0805">Transcription regulation</keyword>
<dbReference type="SMART" id="SM00355">
    <property type="entry name" value="ZnF_C2H2"/>
    <property type="match status" value="8"/>
</dbReference>
<feature type="domain" description="Nudix hydrolase" evidence="13">
    <location>
        <begin position="716"/>
        <end position="847"/>
    </location>
</feature>
<dbReference type="Proteomes" id="UP000015100">
    <property type="component" value="Unassembled WGS sequence"/>
</dbReference>
<dbReference type="InterPro" id="IPR035979">
    <property type="entry name" value="RBD_domain_sf"/>
</dbReference>
<accession>S8AC08</accession>
<evidence type="ECO:0008006" key="16">
    <source>
        <dbReference type="Google" id="ProtNLM"/>
    </source>
</evidence>
<dbReference type="GO" id="GO:0008270">
    <property type="term" value="F:zinc ion binding"/>
    <property type="evidence" value="ECO:0007669"/>
    <property type="project" value="UniProtKB-KW"/>
</dbReference>
<dbReference type="InterPro" id="IPR051061">
    <property type="entry name" value="Zinc_finger_trans_reg"/>
</dbReference>
<feature type="compositionally biased region" description="Basic and acidic residues" evidence="10">
    <location>
        <begin position="694"/>
        <end position="706"/>
    </location>
</feature>
<keyword evidence="15" id="KW-1185">Reference proteome</keyword>
<evidence type="ECO:0000256" key="3">
    <source>
        <dbReference type="ARBA" id="ARBA00022771"/>
    </source>
</evidence>
<feature type="domain" description="C2H2-type" evidence="12">
    <location>
        <begin position="496"/>
        <end position="526"/>
    </location>
</feature>
<dbReference type="SMART" id="SM00360">
    <property type="entry name" value="RRM"/>
    <property type="match status" value="1"/>
</dbReference>
<evidence type="ECO:0000256" key="2">
    <source>
        <dbReference type="ARBA" id="ARBA00022723"/>
    </source>
</evidence>
<dbReference type="eggNOG" id="KOG2839">
    <property type="taxonomic scope" value="Eukaryota"/>
</dbReference>
<keyword evidence="9" id="KW-0694">RNA-binding</keyword>
<dbReference type="HOGENOM" id="CLU_001573_0_0_1"/>
<organism evidence="14 15">
    <name type="scientific">Dactylellina haptotyla (strain CBS 200.50)</name>
    <name type="common">Nematode-trapping fungus</name>
    <name type="synonym">Monacrosporium haptotylum</name>
    <dbReference type="NCBI Taxonomy" id="1284197"/>
    <lineage>
        <taxon>Eukaryota</taxon>
        <taxon>Fungi</taxon>
        <taxon>Dikarya</taxon>
        <taxon>Ascomycota</taxon>
        <taxon>Pezizomycotina</taxon>
        <taxon>Orbiliomycetes</taxon>
        <taxon>Orbiliales</taxon>
        <taxon>Orbiliaceae</taxon>
        <taxon>Dactylellina</taxon>
    </lineage>
</organism>
<reference evidence="14 15" key="1">
    <citation type="journal article" date="2013" name="PLoS Genet.">
        <title>Genomic mechanisms accounting for the adaptation to parasitism in nematode-trapping fungi.</title>
        <authorList>
            <person name="Meerupati T."/>
            <person name="Andersson K.M."/>
            <person name="Friman E."/>
            <person name="Kumar D."/>
            <person name="Tunlid A."/>
            <person name="Ahren D."/>
        </authorList>
    </citation>
    <scope>NUCLEOTIDE SEQUENCE [LARGE SCALE GENOMIC DNA]</scope>
    <source>
        <strain evidence="14 15">CBS 200.50</strain>
    </source>
</reference>
<dbReference type="PROSITE" id="PS50157">
    <property type="entry name" value="ZINC_FINGER_C2H2_2"/>
    <property type="match status" value="1"/>
</dbReference>
<feature type="region of interest" description="Disordered" evidence="10">
    <location>
        <begin position="988"/>
        <end position="1014"/>
    </location>
</feature>
<dbReference type="SUPFAM" id="SSF55811">
    <property type="entry name" value="Nudix"/>
    <property type="match status" value="1"/>
</dbReference>
<keyword evidence="3 8" id="KW-0863">Zinc-finger</keyword>
<evidence type="ECO:0000256" key="10">
    <source>
        <dbReference type="SAM" id="MobiDB-lite"/>
    </source>
</evidence>
<comment type="caution">
    <text evidence="14">The sequence shown here is derived from an EMBL/GenBank/DDBJ whole genome shotgun (WGS) entry which is preliminary data.</text>
</comment>
<comment type="subcellular location">
    <subcellularLocation>
        <location evidence="1">Nucleus</location>
    </subcellularLocation>
</comment>
<dbReference type="PROSITE" id="PS50102">
    <property type="entry name" value="RRM"/>
    <property type="match status" value="1"/>
</dbReference>
<feature type="compositionally biased region" description="Polar residues" evidence="10">
    <location>
        <begin position="988"/>
        <end position="1000"/>
    </location>
</feature>
<evidence type="ECO:0000313" key="14">
    <source>
        <dbReference type="EMBL" id="EPS40525.1"/>
    </source>
</evidence>
<dbReference type="InterPro" id="IPR000086">
    <property type="entry name" value="NUDIX_hydrolase_dom"/>
</dbReference>
<feature type="region of interest" description="Disordered" evidence="10">
    <location>
        <begin position="290"/>
        <end position="346"/>
    </location>
</feature>
<evidence type="ECO:0000256" key="1">
    <source>
        <dbReference type="ARBA" id="ARBA00004123"/>
    </source>
</evidence>
<feature type="compositionally biased region" description="Polar residues" evidence="10">
    <location>
        <begin position="659"/>
        <end position="670"/>
    </location>
</feature>
<dbReference type="GO" id="GO:0003723">
    <property type="term" value="F:RNA binding"/>
    <property type="evidence" value="ECO:0007669"/>
    <property type="project" value="UniProtKB-UniRule"/>
</dbReference>
<dbReference type="STRING" id="1284197.S8AC08"/>
<dbReference type="OMA" id="KPTICIT"/>
<keyword evidence="2" id="KW-0479">Metal-binding</keyword>
<dbReference type="EMBL" id="AQGS01000336">
    <property type="protein sequence ID" value="EPS40525.1"/>
    <property type="molecule type" value="Genomic_DNA"/>
</dbReference>
<sequence>MAQRYPNPPRNGDGSRNRGLHHASTNPYSRSRTDSPATGRTKLFIENLPIIVDEAKLRKRFEVFGQLESVGVLVSSECRVGICTYIYDDDASAAFQGMNKTSFEGNTLKVIPAGATENYEESKTRLASLASLSEDTISGDYPDAGILSNETQRTQMCDYQDTITGHICGESFSTPQSLMRHWWNHTWDYRPWKCDKDTGCVYTKRGFTTESERDRHHGTTHSSGDHRPYKCLVPSCHYHKKGFETLNAQSLHEKVHSLGFEVHSCPVSGCTFESTQNEDIKHHQEDIHGIIGNSSSTFSTPSQDTILRPFGSQRRGGTNPRRKRPSPFRSDEKASLGDRSYSSTDTEKAGVIQRYMGSTNVEYRPFKCQVSGCKFVKEGFETQQELLYHEDQEHDGQRGVLTDALNQIVIDSSVNTSSFEIHNPPKSPSPEFLQCNNVDCSESFALEQDWRHDFEKHAMSCNIRSTAKQCSFTDCQAKFDSVPALSSHEYGSHGIRICSSLTCNRAFHQLEDADSHMRDLHSNLYTAGRRPRLAFIASVPSWNEDIGETGFPYDPYRCALLNISQDKMSTLKPHPLRHQSSRKGKEIIREVDSPANTDASVTTLVEASSLPTALEHRGSEDAPFQETLPRYSAIILQRSPSGGTGWSENASLSGLAKAATSSEVPSNTPAQKPETPLVANSPNQPLSQSTQLDPKLKAKYEPRDNKNPLYRYNSDGSRYVTGAVVLSPDKHQVLVLRSKDESSGILYHLPSGFLEYNDQNMEASALRECWQKAGIVGRILRAIEPAPAEEPDENGLADWHSYFEVEVEREKDRWPKHQSWHRRWLNYREARVVLSSQPDSIRALERSTIFKRGGSSLRADSSAYGHISSQSVLTSLPLKSTKLAEGTRPRRRQYLDDRPTATRKYTTISPATDNIVAWRKDILPWLRRNFSTVMGKNKHGAIELLRVRNKPTICITCSDPKELVLDTFAEVVSDLFPMHVKVGLLARSSQSGADPSSDDQNMGAIRDGPSEALENTDANTKELPYTHLTVSGPRLSPEDSLRFAETRVELGPKPDKAFRPPPIFGKYLNRPSCGATIGTVRDDDNSISAGTFGGVVVLVKQDGTETPYGLISHHVIEEKTEDTELGIGVDEGWLVNSAGVRNFPIQQPARMDLEEAKDSLDMQRYYCDREKRYCDVDDGRAVRAKLAMLDGLDQQAIDFGHVAYSSGYGFDANRHQMDWALIGEIPPWRLEDNIVPGVENFYDLHYDGSPKAPYPVEKSFFSFLSETFEQEHSVDLSEIDPLRRIHGVGSYSGIMDGIVSSETAFFRLDGMDSEEWFFTPRYNGGLGVKGDSGTWIFDDFGKVVGQIIAYNYRTDTAYFTRMDYLFEHIKSKTKAVEVYIPYKGELSKWKTDEIPKQLDTAPSGSVTDASSSCVDSSFGTVKTNDTDITSPLTISDSGLGWAGFRKQA</sequence>
<keyword evidence="6" id="KW-0804">Transcription</keyword>